<dbReference type="AlphaFoldDB" id="A0A834HN33"/>
<organism evidence="2 3">
    <name type="scientific">Rhynchophorus ferrugineus</name>
    <name type="common">Red palm weevil</name>
    <name type="synonym">Curculio ferrugineus</name>
    <dbReference type="NCBI Taxonomy" id="354439"/>
    <lineage>
        <taxon>Eukaryota</taxon>
        <taxon>Metazoa</taxon>
        <taxon>Ecdysozoa</taxon>
        <taxon>Arthropoda</taxon>
        <taxon>Hexapoda</taxon>
        <taxon>Insecta</taxon>
        <taxon>Pterygota</taxon>
        <taxon>Neoptera</taxon>
        <taxon>Endopterygota</taxon>
        <taxon>Coleoptera</taxon>
        <taxon>Polyphaga</taxon>
        <taxon>Cucujiformia</taxon>
        <taxon>Curculionidae</taxon>
        <taxon>Dryophthorinae</taxon>
        <taxon>Rhynchophorus</taxon>
    </lineage>
</organism>
<dbReference type="InterPro" id="IPR032710">
    <property type="entry name" value="NTF2-like_dom_sf"/>
</dbReference>
<protein>
    <recommendedName>
        <fullName evidence="1">NTF2 domain-containing protein</fullName>
    </recommendedName>
</protein>
<proteinExistence type="predicted"/>
<dbReference type="PANTHER" id="PTHR21084">
    <property type="entry name" value="DENSE INCISORS"/>
    <property type="match status" value="1"/>
</dbReference>
<dbReference type="EMBL" id="JAACXV010014634">
    <property type="protein sequence ID" value="KAF7265307.1"/>
    <property type="molecule type" value="Genomic_DNA"/>
</dbReference>
<dbReference type="InterPro" id="IPR018222">
    <property type="entry name" value="Nuclear_transport_factor_2_euk"/>
</dbReference>
<dbReference type="SUPFAM" id="SSF54427">
    <property type="entry name" value="NTF2-like"/>
    <property type="match status" value="1"/>
</dbReference>
<evidence type="ECO:0000259" key="1">
    <source>
        <dbReference type="PROSITE" id="PS50177"/>
    </source>
</evidence>
<reference evidence="2" key="1">
    <citation type="submission" date="2020-08" db="EMBL/GenBank/DDBJ databases">
        <title>Genome sequencing and assembly of the red palm weevil Rhynchophorus ferrugineus.</title>
        <authorList>
            <person name="Dias G.B."/>
            <person name="Bergman C.M."/>
            <person name="Manee M."/>
        </authorList>
    </citation>
    <scope>NUCLEOTIDE SEQUENCE</scope>
    <source>
        <strain evidence="2">AA-2017</strain>
        <tissue evidence="2">Whole larva</tissue>
    </source>
</reference>
<dbReference type="Pfam" id="PF15008">
    <property type="entry name" value="DUF4518"/>
    <property type="match status" value="1"/>
</dbReference>
<sequence>MVNTPEELSLILDKLNDDALFTLSKTVTQGLKKSNTKQEAISNIIKYSPDEISILRRKVVTKEILFNYLDNRNIKINLPTTKNLLIDKIAEIWSISRLCFSSGNIDCTENLHTSIKECEEENFGNDINQMAHQFAIWFYNMLNSGEFGAEHFFPDAQLKFNMFMNEECHKNTIENNPKEIVDFLIATCQQNKLYLNPNDSQEGLQGRIDPHGLVVILVCGTLHSKDICVGVFEQIFALARDPTSDNNWKIKNTEINLHSKNQVNSTPRLCDSEFTSKLLMLPSE</sequence>
<dbReference type="Gene3D" id="3.10.450.50">
    <property type="match status" value="1"/>
</dbReference>
<dbReference type="OrthoDB" id="6407068at2759"/>
<dbReference type="PROSITE" id="PS50177">
    <property type="entry name" value="NTF2_DOMAIN"/>
    <property type="match status" value="1"/>
</dbReference>
<dbReference type="PANTHER" id="PTHR21084:SF1">
    <property type="entry name" value="DENSE INCISORS"/>
    <property type="match status" value="1"/>
</dbReference>
<comment type="caution">
    <text evidence="2">The sequence shown here is derived from an EMBL/GenBank/DDBJ whole genome shotgun (WGS) entry which is preliminary data.</text>
</comment>
<keyword evidence="3" id="KW-1185">Reference proteome</keyword>
<dbReference type="InterPro" id="IPR026698">
    <property type="entry name" value="UPF_C3orf38"/>
</dbReference>
<dbReference type="Proteomes" id="UP000625711">
    <property type="component" value="Unassembled WGS sequence"/>
</dbReference>
<name>A0A834HN33_RHYFE</name>
<accession>A0A834HN33</accession>
<gene>
    <name evidence="2" type="ORF">GWI33_021295</name>
</gene>
<feature type="domain" description="NTF2" evidence="1">
    <location>
        <begin position="130"/>
        <end position="257"/>
    </location>
</feature>
<evidence type="ECO:0000313" key="3">
    <source>
        <dbReference type="Proteomes" id="UP000625711"/>
    </source>
</evidence>
<evidence type="ECO:0000313" key="2">
    <source>
        <dbReference type="EMBL" id="KAF7265307.1"/>
    </source>
</evidence>